<dbReference type="PROSITE" id="PS51257">
    <property type="entry name" value="PROKAR_LIPOPROTEIN"/>
    <property type="match status" value="1"/>
</dbReference>
<comment type="caution">
    <text evidence="2">The sequence shown here is derived from an EMBL/GenBank/DDBJ whole genome shotgun (WGS) entry which is preliminary data.</text>
</comment>
<dbReference type="Pfam" id="PF19765">
    <property type="entry name" value="DUF6252"/>
    <property type="match status" value="1"/>
</dbReference>
<keyword evidence="3" id="KW-1185">Reference proteome</keyword>
<name>A0A838ZKK1_9FLAO</name>
<sequence length="175" mass="18269">MKTMKQSYLFILTLFVASVFTFSCKSDDDGGGGGSAAEGTISAKIDGDGFTSVEMATFATISGGSIQIQGNTGGTSSKAIIMTITSYDGVGTYPIGGGANIFNVASYVETEVDLSDPTNPNVVTWAAPYDDTQVGEINISEVTDTHIKGTFSFKAKNEAQNIKNITEGSFNIALN</sequence>
<organism evidence="2 3">
    <name type="scientific">Moheibacter lacus</name>
    <dbReference type="NCBI Taxonomy" id="2745851"/>
    <lineage>
        <taxon>Bacteria</taxon>
        <taxon>Pseudomonadati</taxon>
        <taxon>Bacteroidota</taxon>
        <taxon>Flavobacteriia</taxon>
        <taxon>Flavobacteriales</taxon>
        <taxon>Weeksellaceae</taxon>
        <taxon>Moheibacter</taxon>
    </lineage>
</organism>
<dbReference type="EMBL" id="JACDZE010000001">
    <property type="protein sequence ID" value="MBA5628904.1"/>
    <property type="molecule type" value="Genomic_DNA"/>
</dbReference>
<dbReference type="RefSeq" id="WP_182042483.1">
    <property type="nucleotide sequence ID" value="NZ_JACDZE010000001.1"/>
</dbReference>
<evidence type="ECO:0000256" key="1">
    <source>
        <dbReference type="SAM" id="SignalP"/>
    </source>
</evidence>
<dbReference type="AlphaFoldDB" id="A0A838ZKK1"/>
<evidence type="ECO:0000313" key="3">
    <source>
        <dbReference type="Proteomes" id="UP000552241"/>
    </source>
</evidence>
<keyword evidence="1" id="KW-0732">Signal</keyword>
<dbReference type="InterPro" id="IPR046219">
    <property type="entry name" value="DUF6252"/>
</dbReference>
<feature type="chain" id="PRO_5032553024" evidence="1">
    <location>
        <begin position="22"/>
        <end position="175"/>
    </location>
</feature>
<evidence type="ECO:0000313" key="2">
    <source>
        <dbReference type="EMBL" id="MBA5628904.1"/>
    </source>
</evidence>
<proteinExistence type="predicted"/>
<reference evidence="2 3" key="1">
    <citation type="submission" date="2020-07" db="EMBL/GenBank/DDBJ databases">
        <title>Moheibacter lacus sp. nov., a member of the family Flavobacteriaceae isolated from freshwater lake sediment.</title>
        <authorList>
            <person name="Liu Y."/>
        </authorList>
    </citation>
    <scope>NUCLEOTIDE SEQUENCE [LARGE SCALE GENOMIC DNA]</scope>
    <source>
        <strain evidence="2 3">BDHS18</strain>
    </source>
</reference>
<accession>A0A838ZKK1</accession>
<protein>
    <submittedName>
        <fullName evidence="2">Uncharacterized protein</fullName>
    </submittedName>
</protein>
<feature type="signal peptide" evidence="1">
    <location>
        <begin position="1"/>
        <end position="21"/>
    </location>
</feature>
<gene>
    <name evidence="2" type="ORF">HU137_03860</name>
</gene>
<dbReference type="Proteomes" id="UP000552241">
    <property type="component" value="Unassembled WGS sequence"/>
</dbReference>